<keyword evidence="1" id="KW-0472">Membrane</keyword>
<accession>A0ABR6WNX9</accession>
<sequence length="62" mass="6627">MKKILFAKIMIIICIAGLILCTFNAFTGGINPKMTGGATTICIAGLMVAIINMVLLLKKNEK</sequence>
<organism evidence="2 3">
    <name type="scientific">Acetobacterium tundrae</name>
    <dbReference type="NCBI Taxonomy" id="132932"/>
    <lineage>
        <taxon>Bacteria</taxon>
        <taxon>Bacillati</taxon>
        <taxon>Bacillota</taxon>
        <taxon>Clostridia</taxon>
        <taxon>Eubacteriales</taxon>
        <taxon>Eubacteriaceae</taxon>
        <taxon>Acetobacterium</taxon>
    </lineage>
</organism>
<feature type="transmembrane region" description="Helical" evidence="1">
    <location>
        <begin position="38"/>
        <end position="57"/>
    </location>
</feature>
<feature type="transmembrane region" description="Helical" evidence="1">
    <location>
        <begin position="5"/>
        <end position="26"/>
    </location>
</feature>
<dbReference type="EMBL" id="WJBB01000023">
    <property type="protein sequence ID" value="MBC3798213.1"/>
    <property type="molecule type" value="Genomic_DNA"/>
</dbReference>
<evidence type="ECO:0000313" key="2">
    <source>
        <dbReference type="EMBL" id="MBC3798213.1"/>
    </source>
</evidence>
<name>A0ABR6WNX9_9FIRM</name>
<reference evidence="2 3" key="1">
    <citation type="journal article" date="2020" name="mSystems">
        <title>Defining Genomic and Predicted Metabolic Features of the Acetobacterium Genus.</title>
        <authorList>
            <person name="Ross D.E."/>
            <person name="Marshall C.W."/>
            <person name="Gulliver D."/>
            <person name="May H.D."/>
            <person name="Norman R.S."/>
        </authorList>
    </citation>
    <scope>NUCLEOTIDE SEQUENCE [LARGE SCALE GENOMIC DNA]</scope>
    <source>
        <strain evidence="2 3">DSM 9173</strain>
    </source>
</reference>
<keyword evidence="1" id="KW-1133">Transmembrane helix</keyword>
<protein>
    <submittedName>
        <fullName evidence="2">Uncharacterized protein</fullName>
    </submittedName>
</protein>
<evidence type="ECO:0000256" key="1">
    <source>
        <dbReference type="SAM" id="Phobius"/>
    </source>
</evidence>
<gene>
    <name evidence="2" type="ORF">GH807_14350</name>
</gene>
<dbReference type="Proteomes" id="UP000653358">
    <property type="component" value="Unassembled WGS sequence"/>
</dbReference>
<keyword evidence="3" id="KW-1185">Reference proteome</keyword>
<keyword evidence="1" id="KW-0812">Transmembrane</keyword>
<proteinExistence type="predicted"/>
<evidence type="ECO:0000313" key="3">
    <source>
        <dbReference type="Proteomes" id="UP000653358"/>
    </source>
</evidence>
<comment type="caution">
    <text evidence="2">The sequence shown here is derived from an EMBL/GenBank/DDBJ whole genome shotgun (WGS) entry which is preliminary data.</text>
</comment>
<dbReference type="RefSeq" id="WP_148605721.1">
    <property type="nucleotide sequence ID" value="NZ_RXYB01000023.1"/>
</dbReference>